<keyword evidence="1" id="KW-0472">Membrane</keyword>
<dbReference type="EMBL" id="CYXN01000002">
    <property type="protein sequence ID" value="CUM79851.1"/>
    <property type="molecule type" value="Genomic_DNA"/>
</dbReference>
<sequence>MPKYYGCPCEGCGKPLTLQDDIVVCPDCGAPYHRTCYEKMGLCVHAPAHGAGYEWKFPYQDAQLRTCPACGERTLRSESVCRCCGAALPPESAEQPNDRAAASAEQNRDFDYSGMYRDEMYRNFTEKVVDPVHRNVRAAFGKDELIDGVPYQDWVDFIGTAAPVYLNDYSQMQLRHSKISMSFSALLFGPFYFFYRKAWKPAFGFLAAELLLFVPTLISMMQTTGSPLTAGISASALVALSRIMSLLSFALMLVRGLYGKWLYRRSAAARIRRIRAEFPDPEQRRAVLNAQGGVSIAACIGAFILLMIVGSLCSMLLGPDLNALVGTFI</sequence>
<dbReference type="Pfam" id="PF10947">
    <property type="entry name" value="DUF2628"/>
    <property type="match status" value="1"/>
</dbReference>
<dbReference type="Proteomes" id="UP000095649">
    <property type="component" value="Unassembled WGS sequence"/>
</dbReference>
<dbReference type="RefSeq" id="WP_081028391.1">
    <property type="nucleotide sequence ID" value="NZ_CYXN01000002.1"/>
</dbReference>
<evidence type="ECO:0000313" key="2">
    <source>
        <dbReference type="EMBL" id="CUM79851.1"/>
    </source>
</evidence>
<dbReference type="OrthoDB" id="1753424at2"/>
<dbReference type="InterPro" id="IPR024399">
    <property type="entry name" value="DUF2628"/>
</dbReference>
<feature type="transmembrane region" description="Helical" evidence="1">
    <location>
        <begin position="202"/>
        <end position="220"/>
    </location>
</feature>
<gene>
    <name evidence="2" type="ORF">ERS852582_00594</name>
</gene>
<dbReference type="Pfam" id="PF14446">
    <property type="entry name" value="Prok-RING_1"/>
    <property type="match status" value="1"/>
</dbReference>
<protein>
    <submittedName>
        <fullName evidence="2">Protein of uncharacterized function (DUF2628)</fullName>
    </submittedName>
</protein>
<reference evidence="2 3" key="1">
    <citation type="submission" date="2015-09" db="EMBL/GenBank/DDBJ databases">
        <authorList>
            <consortium name="Pathogen Informatics"/>
        </authorList>
    </citation>
    <scope>NUCLEOTIDE SEQUENCE [LARGE SCALE GENOMIC DNA]</scope>
    <source>
        <strain evidence="2 3">2789STDY5834970</strain>
    </source>
</reference>
<proteinExistence type="predicted"/>
<name>A0A173RPK6_9FIRM</name>
<dbReference type="InterPro" id="IPR039522">
    <property type="entry name" value="RING_finger_1_prok"/>
</dbReference>
<keyword evidence="1" id="KW-0812">Transmembrane</keyword>
<evidence type="ECO:0000256" key="1">
    <source>
        <dbReference type="SAM" id="Phobius"/>
    </source>
</evidence>
<feature type="transmembrane region" description="Helical" evidence="1">
    <location>
        <begin position="294"/>
        <end position="317"/>
    </location>
</feature>
<feature type="transmembrane region" description="Helical" evidence="1">
    <location>
        <begin position="232"/>
        <end position="254"/>
    </location>
</feature>
<evidence type="ECO:0000313" key="3">
    <source>
        <dbReference type="Proteomes" id="UP000095649"/>
    </source>
</evidence>
<dbReference type="AlphaFoldDB" id="A0A173RPK6"/>
<keyword evidence="1" id="KW-1133">Transmembrane helix</keyword>
<organism evidence="2 3">
    <name type="scientific">Faecalibacterium prausnitzii</name>
    <dbReference type="NCBI Taxonomy" id="853"/>
    <lineage>
        <taxon>Bacteria</taxon>
        <taxon>Bacillati</taxon>
        <taxon>Bacillota</taxon>
        <taxon>Clostridia</taxon>
        <taxon>Eubacteriales</taxon>
        <taxon>Oscillospiraceae</taxon>
        <taxon>Faecalibacterium</taxon>
    </lineage>
</organism>
<feature type="transmembrane region" description="Helical" evidence="1">
    <location>
        <begin position="179"/>
        <end position="195"/>
    </location>
</feature>
<accession>A0A173RPK6</accession>